<sequence length="199" mass="21700">MHRFWLDSFWIVIGICPLGCVLVSLCLVNKPVFRPCDVLEKNSAASVVKREAGSTPLEDIQKHAAEFQKTFTEQFNAIVASKDSQAVQKAVKDGSDSLGDASGKAKEALEQARAGLEKTVGELRAAHPEVEQHAGELKNKLQAAVQNAVQESQKLAKEISANLEQTNEKLAPALKAAYDDFVKHAEDVRKNVHDAANKQ</sequence>
<dbReference type="AlphaFoldDB" id="A0A0L7KQD5"/>
<proteinExistence type="predicted"/>
<keyword evidence="2" id="KW-1133">Transmembrane helix</keyword>
<evidence type="ECO:0000256" key="1">
    <source>
        <dbReference type="SAM" id="Coils"/>
    </source>
</evidence>
<organism evidence="3 4">
    <name type="scientific">Operophtera brumata</name>
    <name type="common">Winter moth</name>
    <name type="synonym">Phalaena brumata</name>
    <dbReference type="NCBI Taxonomy" id="104452"/>
    <lineage>
        <taxon>Eukaryota</taxon>
        <taxon>Metazoa</taxon>
        <taxon>Ecdysozoa</taxon>
        <taxon>Arthropoda</taxon>
        <taxon>Hexapoda</taxon>
        <taxon>Insecta</taxon>
        <taxon>Pterygota</taxon>
        <taxon>Neoptera</taxon>
        <taxon>Endopterygota</taxon>
        <taxon>Lepidoptera</taxon>
        <taxon>Glossata</taxon>
        <taxon>Ditrysia</taxon>
        <taxon>Geometroidea</taxon>
        <taxon>Geometridae</taxon>
        <taxon>Larentiinae</taxon>
        <taxon>Operophtera</taxon>
    </lineage>
</organism>
<dbReference type="GO" id="GO:0005576">
    <property type="term" value="C:extracellular region"/>
    <property type="evidence" value="ECO:0007669"/>
    <property type="project" value="InterPro"/>
</dbReference>
<dbReference type="Proteomes" id="UP000037510">
    <property type="component" value="Unassembled WGS sequence"/>
</dbReference>
<keyword evidence="4" id="KW-1185">Reference proteome</keyword>
<dbReference type="SUPFAM" id="SSF47857">
    <property type="entry name" value="Apolipophorin-III"/>
    <property type="match status" value="1"/>
</dbReference>
<name>A0A0L7KQD5_OPEBR</name>
<evidence type="ECO:0000313" key="3">
    <source>
        <dbReference type="EMBL" id="KOB65154.1"/>
    </source>
</evidence>
<dbReference type="Pfam" id="PF07464">
    <property type="entry name" value="ApoLp-III"/>
    <property type="match status" value="1"/>
</dbReference>
<evidence type="ECO:0000313" key="4">
    <source>
        <dbReference type="Proteomes" id="UP000037510"/>
    </source>
</evidence>
<dbReference type="CDD" id="cd13769">
    <property type="entry name" value="ApoLp-III_like"/>
    <property type="match status" value="1"/>
</dbReference>
<keyword evidence="1" id="KW-0175">Coiled coil</keyword>
<gene>
    <name evidence="3" type="ORF">OBRU01_14275</name>
</gene>
<comment type="caution">
    <text evidence="3">The sequence shown here is derived from an EMBL/GenBank/DDBJ whole genome shotgun (WGS) entry which is preliminary data.</text>
</comment>
<dbReference type="GO" id="GO:0006869">
    <property type="term" value="P:lipid transport"/>
    <property type="evidence" value="ECO:0007669"/>
    <property type="project" value="InterPro"/>
</dbReference>
<feature type="transmembrane region" description="Helical" evidence="2">
    <location>
        <begin position="6"/>
        <end position="28"/>
    </location>
</feature>
<dbReference type="Gene3D" id="1.20.120.20">
    <property type="entry name" value="Apolipoprotein"/>
    <property type="match status" value="1"/>
</dbReference>
<feature type="coiled-coil region" evidence="1">
    <location>
        <begin position="106"/>
        <end position="169"/>
    </location>
</feature>
<reference evidence="3 4" key="1">
    <citation type="journal article" date="2015" name="Genome Biol. Evol.">
        <title>The genome of winter moth (Operophtera brumata) provides a genomic perspective on sexual dimorphism and phenology.</title>
        <authorList>
            <person name="Derks M.F."/>
            <person name="Smit S."/>
            <person name="Salis L."/>
            <person name="Schijlen E."/>
            <person name="Bossers A."/>
            <person name="Mateman C."/>
            <person name="Pijl A.S."/>
            <person name="de Ridder D."/>
            <person name="Groenen M.A."/>
            <person name="Visser M.E."/>
            <person name="Megens H.J."/>
        </authorList>
    </citation>
    <scope>NUCLEOTIDE SEQUENCE [LARGE SCALE GENOMIC DNA]</scope>
    <source>
        <strain evidence="3">WM2013NL</strain>
        <tissue evidence="3">Head and thorax</tissue>
    </source>
</reference>
<accession>A0A0L7KQD5</accession>
<keyword evidence="2" id="KW-0812">Transmembrane</keyword>
<protein>
    <submittedName>
        <fullName evidence="3">Apolipophorin III</fullName>
    </submittedName>
</protein>
<keyword evidence="2" id="KW-0472">Membrane</keyword>
<dbReference type="STRING" id="104452.A0A0L7KQD5"/>
<dbReference type="InterPro" id="IPR010009">
    <property type="entry name" value="ApoLp-III"/>
</dbReference>
<evidence type="ECO:0000256" key="2">
    <source>
        <dbReference type="SAM" id="Phobius"/>
    </source>
</evidence>
<dbReference type="GO" id="GO:0008289">
    <property type="term" value="F:lipid binding"/>
    <property type="evidence" value="ECO:0007669"/>
    <property type="project" value="InterPro"/>
</dbReference>
<dbReference type="EMBL" id="JTDY01007504">
    <property type="protein sequence ID" value="KOB65154.1"/>
    <property type="molecule type" value="Genomic_DNA"/>
</dbReference>